<comment type="catalytic activity">
    <reaction evidence="1">
        <text>Hydrolyzes the link between N-acetylmuramoyl residues and L-amino acid residues in certain cell-wall glycopeptides.</text>
        <dbReference type="EC" id="3.5.1.28"/>
    </reaction>
</comment>
<dbReference type="Pfam" id="PF01520">
    <property type="entry name" value="Amidase_3"/>
    <property type="match status" value="1"/>
</dbReference>
<feature type="chain" id="PRO_5016652021" description="N-acetylmuramoyl-L-alanine amidase" evidence="4">
    <location>
        <begin position="20"/>
        <end position="492"/>
    </location>
</feature>
<organism evidence="6 7">
    <name type="scientific">Arcobacter caeni</name>
    <dbReference type="NCBI Taxonomy" id="1912877"/>
    <lineage>
        <taxon>Bacteria</taxon>
        <taxon>Pseudomonadati</taxon>
        <taxon>Campylobacterota</taxon>
        <taxon>Epsilonproteobacteria</taxon>
        <taxon>Campylobacterales</taxon>
        <taxon>Arcobacteraceae</taxon>
        <taxon>Arcobacter</taxon>
    </lineage>
</organism>
<dbReference type="PANTHER" id="PTHR30404:SF0">
    <property type="entry name" value="N-ACETYLMURAMOYL-L-ALANINE AMIDASE AMIC"/>
    <property type="match status" value="1"/>
</dbReference>
<evidence type="ECO:0000256" key="1">
    <source>
        <dbReference type="ARBA" id="ARBA00001561"/>
    </source>
</evidence>
<dbReference type="GO" id="GO:0030288">
    <property type="term" value="C:outer membrane-bounded periplasmic space"/>
    <property type="evidence" value="ECO:0007669"/>
    <property type="project" value="TreeGrafter"/>
</dbReference>
<feature type="signal peptide" evidence="4">
    <location>
        <begin position="1"/>
        <end position="19"/>
    </location>
</feature>
<evidence type="ECO:0000259" key="5">
    <source>
        <dbReference type="SMART" id="SM00646"/>
    </source>
</evidence>
<dbReference type="FunFam" id="3.40.630.40:FF:000005">
    <property type="entry name" value="N-acetylmuramoyl-L-alanine amidase (AmiA)"/>
    <property type="match status" value="1"/>
</dbReference>
<dbReference type="InterPro" id="IPR002508">
    <property type="entry name" value="MurNAc-LAA_cat"/>
</dbReference>
<evidence type="ECO:0000256" key="3">
    <source>
        <dbReference type="ARBA" id="ARBA00022801"/>
    </source>
</evidence>
<dbReference type="Proteomes" id="UP000251135">
    <property type="component" value="Unassembled WGS sequence"/>
</dbReference>
<keyword evidence="4" id="KW-0732">Signal</keyword>
<name>A0A363D5S4_9BACT</name>
<dbReference type="GO" id="GO:0009253">
    <property type="term" value="P:peptidoglycan catabolic process"/>
    <property type="evidence" value="ECO:0007669"/>
    <property type="project" value="InterPro"/>
</dbReference>
<dbReference type="AlphaFoldDB" id="A0A363D5S4"/>
<evidence type="ECO:0000313" key="6">
    <source>
        <dbReference type="EMBL" id="PUE66688.1"/>
    </source>
</evidence>
<feature type="domain" description="MurNAc-LAA" evidence="5">
    <location>
        <begin position="330"/>
        <end position="485"/>
    </location>
</feature>
<dbReference type="PANTHER" id="PTHR30404">
    <property type="entry name" value="N-ACETYLMURAMOYL-L-ALANINE AMIDASE"/>
    <property type="match status" value="1"/>
</dbReference>
<keyword evidence="7" id="KW-1185">Reference proteome</keyword>
<proteinExistence type="predicted"/>
<dbReference type="EC" id="3.5.1.28" evidence="2"/>
<dbReference type="GO" id="GO:0008745">
    <property type="term" value="F:N-acetylmuramoyl-L-alanine amidase activity"/>
    <property type="evidence" value="ECO:0007669"/>
    <property type="project" value="UniProtKB-EC"/>
</dbReference>
<reference evidence="6 7" key="1">
    <citation type="submission" date="2017-02" db="EMBL/GenBank/DDBJ databases">
        <title>Arcobacter caeni sp. nov, a new Arcobacter species isolated from reclaimed water.</title>
        <authorList>
            <person name="Figueras M.J."/>
            <person name="Perez-Cataluna A."/>
            <person name="Salas-Masso N."/>
        </authorList>
    </citation>
    <scope>NUCLEOTIDE SEQUENCE [LARGE SCALE GENOMIC DNA]</scope>
    <source>
        <strain evidence="6 7">RW17-10</strain>
    </source>
</reference>
<dbReference type="EMBL" id="MUXE01000001">
    <property type="protein sequence ID" value="PUE66688.1"/>
    <property type="molecule type" value="Genomic_DNA"/>
</dbReference>
<evidence type="ECO:0000256" key="2">
    <source>
        <dbReference type="ARBA" id="ARBA00011901"/>
    </source>
</evidence>
<evidence type="ECO:0000256" key="4">
    <source>
        <dbReference type="SAM" id="SignalP"/>
    </source>
</evidence>
<evidence type="ECO:0000313" key="7">
    <source>
        <dbReference type="Proteomes" id="UP000251135"/>
    </source>
</evidence>
<protein>
    <recommendedName>
        <fullName evidence="2">N-acetylmuramoyl-L-alanine amidase</fullName>
        <ecNumber evidence="2">3.5.1.28</ecNumber>
    </recommendedName>
</protein>
<sequence length="492" mass="55226">MFKKFFILITLTFNLLLSAESSSSLNEQYHSSKMNYLKAVMQNDEQLKIDELKNIVSIGEKLNKDVRPDKKKLEILLGRQISSNSKTNKKVTTSNVVKNQVQEKVLAKNEPENNILKTEQINIDTINSIRSISTNENKIVVKFNKNYVKNDIKQTSQKIANNYVYSFDIAGKYKYTMPTKLEINNIDTISVNDNKDSVNIKISNKENTKITYSLAPRELIITINNQLSNTNVATVIPNKKESSKTKEAPLNLPSSISSSIKSESKSKNKVIVLDAGHGADDVGAVGPNNRYEKVINLNVTKYVGALLKQRGYTVYLTRNDDTFIKVMDRTVLANEKNADLFISIHTNAVPKEKANEVDGIETFFLSPARNERAKRVAALENKTDIREMSASSKDVFLESLNRPRITASHKFAIDVQSGILQSARSKYKDIKDSGVREGPFWVLVGAQMPSILVELGYVSHPVESKRLYDKAYQQLLANGIANGVDSYFSKNP</sequence>
<gene>
    <name evidence="6" type="ORF">B0174_01150</name>
</gene>
<comment type="caution">
    <text evidence="6">The sequence shown here is derived from an EMBL/GenBank/DDBJ whole genome shotgun (WGS) entry which is preliminary data.</text>
</comment>
<dbReference type="SUPFAM" id="SSF53187">
    <property type="entry name" value="Zn-dependent exopeptidases"/>
    <property type="match status" value="1"/>
</dbReference>
<accession>A0A363D5S4</accession>
<dbReference type="InterPro" id="IPR050695">
    <property type="entry name" value="N-acetylmuramoyl_amidase_3"/>
</dbReference>
<dbReference type="Gene3D" id="3.40.630.40">
    <property type="entry name" value="Zn-dependent exopeptidases"/>
    <property type="match status" value="1"/>
</dbReference>
<dbReference type="CDD" id="cd02696">
    <property type="entry name" value="MurNAc-LAA"/>
    <property type="match status" value="1"/>
</dbReference>
<keyword evidence="3" id="KW-0378">Hydrolase</keyword>
<dbReference type="SMART" id="SM00646">
    <property type="entry name" value="Ami_3"/>
    <property type="match status" value="1"/>
</dbReference>